<dbReference type="Proteomes" id="UP000009336">
    <property type="component" value="Unassembled WGS sequence"/>
</dbReference>
<keyword evidence="2" id="KW-1185">Reference proteome</keyword>
<protein>
    <submittedName>
        <fullName evidence="1">Uncharacterized protein</fullName>
    </submittedName>
</protein>
<dbReference type="PATRIC" id="fig|1141662.3.peg.479"/>
<sequence length="367" mass="41308">MKSCENQLGNIDNLIESTDNVNIEILTMIANQQKQVVLAMLGQNPELVIAGMLAASIEIYAQQIEKIYGWTQGGVEMFRFCLMLMFEELKKDGISAIELEDLFQLALLEIMVNADEYGLGGWYDKNKGHISHILESTGSGSHSLHEKGYSSAAEMAKWVSQLYDSLKKEGNIPPESFLGQIIAELDKMGGSKALSDQIINGWNDDYGWWIQPADNAGDPMINRATNLSPMLRLFILSSLLNEKSMTKEQVEIILTGSLDEMDKFIGAEFEVVKVEYESATLSWLVVNTNWKMDASKAHGGYHLDWRGNGISLTDLDNLYKEFPGRELSEDELEEINRIGDQVKMLQQTLKYWTQLCADEQLAMARNI</sequence>
<accession>K8WXF4</accession>
<evidence type="ECO:0000313" key="2">
    <source>
        <dbReference type="Proteomes" id="UP000009336"/>
    </source>
</evidence>
<reference evidence="1 2" key="1">
    <citation type="journal article" date="2012" name="BMC Genomics">
        <title>Comparative genomics of bacteria in the genus Providencia isolated from wild Drosophila melanogaster.</title>
        <authorList>
            <person name="Galac M.R."/>
            <person name="Lazzaro B.P."/>
        </authorList>
    </citation>
    <scope>NUCLEOTIDE SEQUENCE [LARGE SCALE GENOMIC DNA]</scope>
    <source>
        <strain evidence="1 2">DSM 19968</strain>
    </source>
</reference>
<dbReference type="RefSeq" id="WP_008910522.1">
    <property type="nucleotide sequence ID" value="NZ_KB233222.1"/>
</dbReference>
<organism evidence="1 2">
    <name type="scientific">Providencia burhodogranariea DSM 19968</name>
    <dbReference type="NCBI Taxonomy" id="1141662"/>
    <lineage>
        <taxon>Bacteria</taxon>
        <taxon>Pseudomonadati</taxon>
        <taxon>Pseudomonadota</taxon>
        <taxon>Gammaproteobacteria</taxon>
        <taxon>Enterobacterales</taxon>
        <taxon>Morganellaceae</taxon>
        <taxon>Providencia</taxon>
    </lineage>
</organism>
<evidence type="ECO:0000313" key="1">
    <source>
        <dbReference type="EMBL" id="EKT64606.1"/>
    </source>
</evidence>
<dbReference type="EMBL" id="AKKL01000007">
    <property type="protein sequence ID" value="EKT64606.1"/>
    <property type="molecule type" value="Genomic_DNA"/>
</dbReference>
<dbReference type="HOGENOM" id="CLU_741759_0_0_6"/>
<gene>
    <name evidence="1" type="ORF">OOA_02377</name>
</gene>
<comment type="caution">
    <text evidence="1">The sequence shown here is derived from an EMBL/GenBank/DDBJ whole genome shotgun (WGS) entry which is preliminary data.</text>
</comment>
<dbReference type="AlphaFoldDB" id="K8WXF4"/>
<dbReference type="eggNOG" id="ENOG5033Q09">
    <property type="taxonomic scope" value="Bacteria"/>
</dbReference>
<name>K8WXF4_9GAMM</name>
<proteinExistence type="predicted"/>
<dbReference type="OrthoDB" id="6463051at2"/>